<sequence>MAPAATGRASPGALYAGGLPFAAAQKAPKSSRGSCGSGSDPDAPPKEIRTSEQSEDFMINVYKLKLCPRSPSHDWRTCPYAHQGENAARRDHQKTQYLSVCCPESKAKRLCPRGNDCPFAHSMTEYRTQMCNDGAKCTRPICFFAHSAAELRTPAYPSLNPAQLEALFSARASLAREDEAALEQTLRACVIGQLPPLPNTVAPAPGRGGKGSPVGAPPAAGPGSAHCSGSHALRAAAAGGAAGGASGPLPDLRCVSAGLALDAAALGGGLPYGGGVNGGACAPGLGQAGGLTYHPYIHAAGPACDDGAFAGAALYGGGGGGGGSGSSNSGCWGAASGPGAQAVPTASQPFATADYGVPFWLQQQQQQPAPAPVAPPQHRQSLANLAQIQMLRDQLRAAEEAELASIAQAEAAFNSQAAAAAAAAVQGLSLGRAGSGDAAAAALLGCAGAGGGAGLDGNGFCSIQQLVPDLLASAQQQYASAAGAAAAFGLADPAAAGRAGAGGGAGDPSGAGGASGASGGLHLLPAFWGSGAIQSDGLFLMPGGGASASAPLASLHQQQQHQQMAVWPPPAFGGPQLGPPQPALPGLRTTGSLDGGCGSGWSFTSVPAAGASSGPGCGGGPSLPSGAGTGSTPGVGSLLSSAPGSSGGVSGAGSVYTAASLSNAGSVASAGGAPFPPPSQPLPGAGTPSVQPSTPQHAPAACPAASAGASPARAPVSSLAAAIDADPFVPASSAADRSQQSRSAPLSSLSPLLHGAKSAPAPAHRLGQAAAAAAAAAGPQAPVVPVAPIGAEGGGMRLMLLDDA</sequence>
<dbReference type="EMBL" id="BDRX01000075">
    <property type="protein sequence ID" value="GBF96125.1"/>
    <property type="molecule type" value="Genomic_DNA"/>
</dbReference>
<dbReference type="GO" id="GO:0003677">
    <property type="term" value="F:DNA binding"/>
    <property type="evidence" value="ECO:0007669"/>
    <property type="project" value="UniProtKB-KW"/>
</dbReference>
<evidence type="ECO:0000313" key="8">
    <source>
        <dbReference type="EMBL" id="GBF96125.1"/>
    </source>
</evidence>
<feature type="compositionally biased region" description="Gly residues" evidence="6">
    <location>
        <begin position="613"/>
        <end position="633"/>
    </location>
</feature>
<feature type="compositionally biased region" description="Low complexity" evidence="6">
    <location>
        <begin position="698"/>
        <end position="709"/>
    </location>
</feature>
<feature type="region of interest" description="Disordered" evidence="6">
    <location>
        <begin position="610"/>
        <end position="651"/>
    </location>
</feature>
<evidence type="ECO:0000256" key="6">
    <source>
        <dbReference type="SAM" id="MobiDB-lite"/>
    </source>
</evidence>
<dbReference type="PROSITE" id="PS50103">
    <property type="entry name" value="ZF_C3H1"/>
    <property type="match status" value="1"/>
</dbReference>
<dbReference type="InterPro" id="IPR057444">
    <property type="entry name" value="Znf-CCCH_AtC3H23-like"/>
</dbReference>
<keyword evidence="9" id="KW-1185">Reference proteome</keyword>
<dbReference type="Proteomes" id="UP000247498">
    <property type="component" value="Unassembled WGS sequence"/>
</dbReference>
<evidence type="ECO:0000256" key="3">
    <source>
        <dbReference type="ARBA" id="ARBA00022833"/>
    </source>
</evidence>
<dbReference type="PANTHER" id="PTHR14493">
    <property type="entry name" value="UNKEMPT FAMILY MEMBER"/>
    <property type="match status" value="1"/>
</dbReference>
<feature type="region of interest" description="Disordered" evidence="6">
    <location>
        <begin position="572"/>
        <end position="591"/>
    </location>
</feature>
<dbReference type="GO" id="GO:0008270">
    <property type="term" value="F:zinc ion binding"/>
    <property type="evidence" value="ECO:0007669"/>
    <property type="project" value="UniProtKB-KW"/>
</dbReference>
<proteinExistence type="predicted"/>
<evidence type="ECO:0000256" key="4">
    <source>
        <dbReference type="ARBA" id="ARBA00023125"/>
    </source>
</evidence>
<dbReference type="PANTHER" id="PTHR14493:SF50">
    <property type="entry name" value="RING FINGER PROTEIN UNKEMPT"/>
    <property type="match status" value="1"/>
</dbReference>
<evidence type="ECO:0000256" key="2">
    <source>
        <dbReference type="ARBA" id="ARBA00022771"/>
    </source>
</evidence>
<dbReference type="AlphaFoldDB" id="A0A2V0PGD1"/>
<keyword evidence="2 5" id="KW-0863">Zinc-finger</keyword>
<name>A0A2V0PGD1_9CHLO</name>
<dbReference type="Gene3D" id="4.10.1000.10">
    <property type="entry name" value="Zinc finger, CCCH-type"/>
    <property type="match status" value="1"/>
</dbReference>
<feature type="compositionally biased region" description="Basic and acidic residues" evidence="6">
    <location>
        <begin position="43"/>
        <end position="52"/>
    </location>
</feature>
<keyword evidence="3 5" id="KW-0862">Zinc</keyword>
<feature type="region of interest" description="Disordered" evidence="6">
    <location>
        <begin position="200"/>
        <end position="226"/>
    </location>
</feature>
<keyword evidence="4" id="KW-0238">DNA-binding</keyword>
<dbReference type="InterPro" id="IPR045234">
    <property type="entry name" value="Unkempt-like"/>
</dbReference>
<feature type="compositionally biased region" description="Pro residues" evidence="6">
    <location>
        <begin position="572"/>
        <end position="583"/>
    </location>
</feature>
<organism evidence="8 9">
    <name type="scientific">Raphidocelis subcapitata</name>
    <dbReference type="NCBI Taxonomy" id="307507"/>
    <lineage>
        <taxon>Eukaryota</taxon>
        <taxon>Viridiplantae</taxon>
        <taxon>Chlorophyta</taxon>
        <taxon>core chlorophytes</taxon>
        <taxon>Chlorophyceae</taxon>
        <taxon>CS clade</taxon>
        <taxon>Sphaeropleales</taxon>
        <taxon>Selenastraceae</taxon>
        <taxon>Raphidocelis</taxon>
    </lineage>
</organism>
<dbReference type="InParanoid" id="A0A2V0PGD1"/>
<feature type="region of interest" description="Disordered" evidence="6">
    <location>
        <begin position="731"/>
        <end position="761"/>
    </location>
</feature>
<reference evidence="8 9" key="1">
    <citation type="journal article" date="2018" name="Sci. Rep.">
        <title>Raphidocelis subcapitata (=Pseudokirchneriella subcapitata) provides an insight into genome evolution and environmental adaptations in the Sphaeropleales.</title>
        <authorList>
            <person name="Suzuki S."/>
            <person name="Yamaguchi H."/>
            <person name="Nakajima N."/>
            <person name="Kawachi M."/>
        </authorList>
    </citation>
    <scope>NUCLEOTIDE SEQUENCE [LARGE SCALE GENOMIC DNA]</scope>
    <source>
        <strain evidence="8 9">NIES-35</strain>
    </source>
</reference>
<feature type="zinc finger region" description="C3H1-type" evidence="5">
    <location>
        <begin position="96"/>
        <end position="124"/>
    </location>
</feature>
<feature type="region of interest" description="Disordered" evidence="6">
    <location>
        <begin position="27"/>
        <end position="52"/>
    </location>
</feature>
<gene>
    <name evidence="8" type="ORF">Rsub_08873</name>
</gene>
<evidence type="ECO:0000313" key="9">
    <source>
        <dbReference type="Proteomes" id="UP000247498"/>
    </source>
</evidence>
<accession>A0A2V0PGD1</accession>
<feature type="compositionally biased region" description="Low complexity" evidence="6">
    <location>
        <begin position="634"/>
        <end position="644"/>
    </location>
</feature>
<comment type="caution">
    <text evidence="8">The sequence shown here is derived from an EMBL/GenBank/DDBJ whole genome shotgun (WGS) entry which is preliminary data.</text>
</comment>
<feature type="domain" description="C3H1-type" evidence="7">
    <location>
        <begin position="96"/>
        <end position="124"/>
    </location>
</feature>
<protein>
    <recommendedName>
        <fullName evidence="7">C3H1-type domain-containing protein</fullName>
    </recommendedName>
</protein>
<dbReference type="OrthoDB" id="410307at2759"/>
<evidence type="ECO:0000256" key="5">
    <source>
        <dbReference type="PROSITE-ProRule" id="PRU00723"/>
    </source>
</evidence>
<dbReference type="Pfam" id="PF25512">
    <property type="entry name" value="zf-CCCH_AtC3H23"/>
    <property type="match status" value="1"/>
</dbReference>
<keyword evidence="1 5" id="KW-0479">Metal-binding</keyword>
<evidence type="ECO:0000256" key="1">
    <source>
        <dbReference type="ARBA" id="ARBA00022723"/>
    </source>
</evidence>
<feature type="region of interest" description="Disordered" evidence="6">
    <location>
        <begin position="666"/>
        <end position="709"/>
    </location>
</feature>
<evidence type="ECO:0000259" key="7">
    <source>
        <dbReference type="PROSITE" id="PS50103"/>
    </source>
</evidence>
<dbReference type="InterPro" id="IPR000571">
    <property type="entry name" value="Znf_CCCH"/>
</dbReference>